<proteinExistence type="predicted"/>
<sequence>MKLDRFYKIPALLILITLPLFFVHKLAVESLSENFVFYYAVWKIYLFHFIVALSILSVLFLISKKAPNYVGYAFLGFVLLKMVAAVVFLIPLIKMENVSKIPDFISFFIPYFIYLFLEIVLTLRLLKQSAA</sequence>
<accession>A0ABR5DJ27</accession>
<feature type="transmembrane region" description="Helical" evidence="1">
    <location>
        <begin position="69"/>
        <end position="93"/>
    </location>
</feature>
<name>A0ABR5DJ27_9FLAO</name>
<dbReference type="EMBL" id="JSVU01000004">
    <property type="protein sequence ID" value="KJJ38800.1"/>
    <property type="molecule type" value="Genomic_DNA"/>
</dbReference>
<evidence type="ECO:0000313" key="3">
    <source>
        <dbReference type="Proteomes" id="UP000033497"/>
    </source>
</evidence>
<feature type="transmembrane region" description="Helical" evidence="1">
    <location>
        <begin position="105"/>
        <end position="126"/>
    </location>
</feature>
<reference evidence="2 3" key="1">
    <citation type="submission" date="2014-10" db="EMBL/GenBank/DDBJ databases">
        <title>Genome sequencing of Vitellibacter vladivostokensis KMM 3516.</title>
        <authorList>
            <person name="Thevarajoo S."/>
            <person name="Selvaratnam C."/>
            <person name="Goh K.M."/>
            <person name="Chong C.S."/>
        </authorList>
    </citation>
    <scope>NUCLEOTIDE SEQUENCE [LARGE SCALE GENOMIC DNA]</scope>
    <source>
        <strain evidence="2 3">KMM 3516</strain>
    </source>
</reference>
<keyword evidence="3" id="KW-1185">Reference proteome</keyword>
<organism evidence="2 3">
    <name type="scientific">Aequorivita vladivostokensis</name>
    <dbReference type="NCBI Taxonomy" id="171194"/>
    <lineage>
        <taxon>Bacteria</taxon>
        <taxon>Pseudomonadati</taxon>
        <taxon>Bacteroidota</taxon>
        <taxon>Flavobacteriia</taxon>
        <taxon>Flavobacteriales</taxon>
        <taxon>Flavobacteriaceae</taxon>
        <taxon>Aequorivita</taxon>
    </lineage>
</organism>
<comment type="caution">
    <text evidence="2">The sequence shown here is derived from an EMBL/GenBank/DDBJ whole genome shotgun (WGS) entry which is preliminary data.</text>
</comment>
<keyword evidence="1" id="KW-0472">Membrane</keyword>
<protein>
    <submittedName>
        <fullName evidence="2">Uncharacterized protein</fullName>
    </submittedName>
</protein>
<evidence type="ECO:0000313" key="2">
    <source>
        <dbReference type="EMBL" id="KJJ38800.1"/>
    </source>
</evidence>
<keyword evidence="1" id="KW-1133">Transmembrane helix</keyword>
<dbReference type="Proteomes" id="UP000033497">
    <property type="component" value="Unassembled WGS sequence"/>
</dbReference>
<feature type="transmembrane region" description="Helical" evidence="1">
    <location>
        <begin position="37"/>
        <end position="62"/>
    </location>
</feature>
<keyword evidence="1" id="KW-0812">Transmembrane</keyword>
<gene>
    <name evidence="2" type="ORF">MB09_08375</name>
</gene>
<evidence type="ECO:0000256" key="1">
    <source>
        <dbReference type="SAM" id="Phobius"/>
    </source>
</evidence>